<dbReference type="RefSeq" id="WP_306053814.1">
    <property type="nucleotide sequence ID" value="NZ_CP120997.1"/>
</dbReference>
<keyword evidence="2" id="KW-1185">Reference proteome</keyword>
<evidence type="ECO:0000313" key="2">
    <source>
        <dbReference type="Proteomes" id="UP001239522"/>
    </source>
</evidence>
<reference evidence="1 2" key="1">
    <citation type="submission" date="2023-03" db="EMBL/GenBank/DDBJ databases">
        <title>Isolation and description of six Streptomyces strains from soil environments, able to metabolize different microbial glucans.</title>
        <authorList>
            <person name="Widen T."/>
            <person name="Larsbrink J."/>
        </authorList>
    </citation>
    <scope>NUCLEOTIDE SEQUENCE [LARGE SCALE GENOMIC DNA]</scope>
    <source>
        <strain evidence="1 2">Mut1</strain>
    </source>
</reference>
<evidence type="ECO:0000313" key="1">
    <source>
        <dbReference type="EMBL" id="WLQ33976.1"/>
    </source>
</evidence>
<organism evidence="1 2">
    <name type="scientific">Streptomyces castrisilvae</name>
    <dbReference type="NCBI Taxonomy" id="3033811"/>
    <lineage>
        <taxon>Bacteria</taxon>
        <taxon>Bacillati</taxon>
        <taxon>Actinomycetota</taxon>
        <taxon>Actinomycetes</taxon>
        <taxon>Kitasatosporales</taxon>
        <taxon>Streptomycetaceae</taxon>
        <taxon>Streptomyces</taxon>
    </lineage>
</organism>
<dbReference type="Proteomes" id="UP001239522">
    <property type="component" value="Chromosome"/>
</dbReference>
<protein>
    <submittedName>
        <fullName evidence="1">Uncharacterized protein</fullName>
    </submittedName>
</protein>
<gene>
    <name evidence="1" type="ORF">P8A18_11225</name>
</gene>
<sequence length="324" mass="35251">MSAVYAYPTLVGKIEVAVRGANIDGKPLQLSLISQRDQVVALHQVERDDWNEGVLDIEVSLPMDELADGPWSGVSCVAVLTEGATNTRVVSGLERRRHDTHWRGEVRVRRSVHAARALLDVSVVGSHGGVGGRILGKADAPWVVDLLARTPARQRDLEIVEEDFRDGPHQWLRPFAEAPWLVDAAGESPTVLLNTSFEGLSALLSGARGPLEKATAGLVAAQVAGEAWTTMFQSALSNLDFDEDGTPHLPTGWRGVVLRSMLPEVFPRLPLADALREAHDRRADGRGWAEVQARIEFAAGKRSQLPRNLLATIRAVSRSQEGAR</sequence>
<dbReference type="EMBL" id="CP120997">
    <property type="protein sequence ID" value="WLQ33976.1"/>
    <property type="molecule type" value="Genomic_DNA"/>
</dbReference>
<accession>A0ABY9HK99</accession>
<name>A0ABY9HK99_9ACTN</name>
<proteinExistence type="predicted"/>